<feature type="binding site" evidence="2">
    <location>
        <position position="58"/>
    </location>
    <ligand>
        <name>substrate</name>
    </ligand>
</feature>
<dbReference type="EMBL" id="JADBEM010000001">
    <property type="protein sequence ID" value="MBE1608004.1"/>
    <property type="molecule type" value="Genomic_DNA"/>
</dbReference>
<dbReference type="Gene3D" id="3.40.50.1240">
    <property type="entry name" value="Phosphoglycerate mutase-like"/>
    <property type="match status" value="1"/>
</dbReference>
<reference evidence="3" key="1">
    <citation type="submission" date="2020-10" db="EMBL/GenBank/DDBJ databases">
        <title>Sequencing the genomes of 1000 actinobacteria strains.</title>
        <authorList>
            <person name="Klenk H.-P."/>
        </authorList>
    </citation>
    <scope>NUCLEOTIDE SEQUENCE</scope>
    <source>
        <strain evidence="3">DSM 45354</strain>
    </source>
</reference>
<accession>A0A927MWP9</accession>
<keyword evidence="4" id="KW-1185">Reference proteome</keyword>
<name>A0A927MWP9_9ACTN</name>
<dbReference type="GO" id="GO:0016791">
    <property type="term" value="F:phosphatase activity"/>
    <property type="evidence" value="ECO:0007669"/>
    <property type="project" value="TreeGrafter"/>
</dbReference>
<protein>
    <submittedName>
        <fullName evidence="3">Broad specificity phosphatase PhoE</fullName>
    </submittedName>
</protein>
<feature type="binding site" evidence="2">
    <location>
        <begin position="8"/>
        <end position="15"/>
    </location>
    <ligand>
        <name>substrate</name>
    </ligand>
</feature>
<dbReference type="PANTHER" id="PTHR48100:SF59">
    <property type="entry name" value="ADENOSYLCOBALAMIN_ALPHA-RIBAZOLE PHOSPHATASE"/>
    <property type="match status" value="1"/>
</dbReference>
<organism evidence="3 4">
    <name type="scientific">Actinopolymorpha pittospori</name>
    <dbReference type="NCBI Taxonomy" id="648752"/>
    <lineage>
        <taxon>Bacteria</taxon>
        <taxon>Bacillati</taxon>
        <taxon>Actinomycetota</taxon>
        <taxon>Actinomycetes</taxon>
        <taxon>Propionibacteriales</taxon>
        <taxon>Actinopolymorphaceae</taxon>
        <taxon>Actinopolymorpha</taxon>
    </lineage>
</organism>
<dbReference type="Pfam" id="PF00300">
    <property type="entry name" value="His_Phos_1"/>
    <property type="match status" value="1"/>
</dbReference>
<dbReference type="SUPFAM" id="SSF53254">
    <property type="entry name" value="Phosphoglycerate mutase-like"/>
    <property type="match status" value="1"/>
</dbReference>
<dbReference type="PANTHER" id="PTHR48100">
    <property type="entry name" value="BROAD-SPECIFICITY PHOSPHATASE YOR283W-RELATED"/>
    <property type="match status" value="1"/>
</dbReference>
<dbReference type="RefSeq" id="WP_192751865.1">
    <property type="nucleotide sequence ID" value="NZ_BAABJL010000040.1"/>
</dbReference>
<evidence type="ECO:0000313" key="4">
    <source>
        <dbReference type="Proteomes" id="UP000638648"/>
    </source>
</evidence>
<feature type="binding site" evidence="2">
    <location>
        <position position="95"/>
    </location>
    <ligand>
        <name>substrate</name>
    </ligand>
</feature>
<dbReference type="InterPro" id="IPR050275">
    <property type="entry name" value="PGM_Phosphatase"/>
</dbReference>
<dbReference type="CDD" id="cd07067">
    <property type="entry name" value="HP_PGM_like"/>
    <property type="match status" value="1"/>
</dbReference>
<dbReference type="AlphaFoldDB" id="A0A927MWP9"/>
<dbReference type="InterPro" id="IPR001345">
    <property type="entry name" value="PG/BPGM_mutase_AS"/>
</dbReference>
<feature type="binding site" evidence="2">
    <location>
        <begin position="84"/>
        <end position="87"/>
    </location>
    <ligand>
        <name>substrate</name>
    </ligand>
</feature>
<gene>
    <name evidence="3" type="ORF">HEB94_004852</name>
</gene>
<comment type="caution">
    <text evidence="3">The sequence shown here is derived from an EMBL/GenBank/DDBJ whole genome shotgun (WGS) entry which is preliminary data.</text>
</comment>
<evidence type="ECO:0000256" key="1">
    <source>
        <dbReference type="PIRSR" id="PIRSR613078-1"/>
    </source>
</evidence>
<dbReference type="GO" id="GO:0005737">
    <property type="term" value="C:cytoplasm"/>
    <property type="evidence" value="ECO:0007669"/>
    <property type="project" value="TreeGrafter"/>
</dbReference>
<evidence type="ECO:0000313" key="3">
    <source>
        <dbReference type="EMBL" id="MBE1608004.1"/>
    </source>
</evidence>
<evidence type="ECO:0000256" key="2">
    <source>
        <dbReference type="PIRSR" id="PIRSR613078-2"/>
    </source>
</evidence>
<dbReference type="InterPro" id="IPR013078">
    <property type="entry name" value="His_Pase_superF_clade-1"/>
</dbReference>
<dbReference type="PROSITE" id="PS00175">
    <property type="entry name" value="PG_MUTASE"/>
    <property type="match status" value="1"/>
</dbReference>
<sequence>MTSICLVRHGETDWNAEGRLQGREDVPLNERGRAQARQIARDVATHPWSLLASSPLLRAWETATIIGDELGMPTPLAVPPEVVERDYGEASGLSKAQAARRFPGGAPHAETRAQVWSRSRSVLDRLADTAGGGSVLLVGHGSVIKTLLLGLSDGQVPTTDLRNGCLSLIWRTSTRDWRVSYHNETTHQPPLHHGEGAS</sequence>
<dbReference type="Proteomes" id="UP000638648">
    <property type="component" value="Unassembled WGS sequence"/>
</dbReference>
<dbReference type="InterPro" id="IPR029033">
    <property type="entry name" value="His_PPase_superfam"/>
</dbReference>
<feature type="active site" description="Tele-phosphohistidine intermediate" evidence="1">
    <location>
        <position position="9"/>
    </location>
</feature>
<feature type="active site" description="Proton donor/acceptor" evidence="1">
    <location>
        <position position="84"/>
    </location>
</feature>
<proteinExistence type="predicted"/>
<dbReference type="SMART" id="SM00855">
    <property type="entry name" value="PGAM"/>
    <property type="match status" value="1"/>
</dbReference>